<feature type="domain" description="CH-like" evidence="2">
    <location>
        <begin position="1"/>
        <end position="55"/>
    </location>
</feature>
<proteinExistence type="predicted"/>
<evidence type="ECO:0000256" key="1">
    <source>
        <dbReference type="SAM" id="Coils"/>
    </source>
</evidence>
<dbReference type="EMBL" id="CAJQZP010000541">
    <property type="protein sequence ID" value="CAG4967289.1"/>
    <property type="molecule type" value="Genomic_DNA"/>
</dbReference>
<dbReference type="Pfam" id="PF06294">
    <property type="entry name" value="CH_2"/>
    <property type="match status" value="1"/>
</dbReference>
<accession>A0A8S3WNQ5</accession>
<reference evidence="3" key="1">
    <citation type="submission" date="2021-04" db="EMBL/GenBank/DDBJ databases">
        <authorList>
            <person name="Tunstrom K."/>
        </authorList>
    </citation>
    <scope>NUCLEOTIDE SEQUENCE</scope>
</reference>
<keyword evidence="1" id="KW-0175">Coiled coil</keyword>
<dbReference type="GO" id="GO:0008017">
    <property type="term" value="F:microtubule binding"/>
    <property type="evidence" value="ECO:0007669"/>
    <property type="project" value="TreeGrafter"/>
</dbReference>
<dbReference type="PANTHER" id="PTHR12509:SF9">
    <property type="entry name" value="SPERM FLAGELLAR PROTEIN 1 ISOFORM X1"/>
    <property type="match status" value="1"/>
</dbReference>
<evidence type="ECO:0000259" key="2">
    <source>
        <dbReference type="Pfam" id="PF06294"/>
    </source>
</evidence>
<evidence type="ECO:0000313" key="4">
    <source>
        <dbReference type="Proteomes" id="UP000691718"/>
    </source>
</evidence>
<gene>
    <name evidence="3" type="ORF">PAPOLLO_LOCUS7760</name>
</gene>
<protein>
    <submittedName>
        <fullName evidence="3">(apollo) hypothetical protein</fullName>
    </submittedName>
</protein>
<sequence>MHNYPPRNSQSLKLNNWMTLNRKVLKKLKLNLCCNTMEQLANNTPGVIERVLLMVRDKIRCDEDANRSMKENEQNLSSGGSYYEACGDDGHHVAINLPDIKFYDIEHVLVVPLKTRVNGVFETVQQKVVSHNSYLTLKEELKDAKEVVDVLKQKVDHLDSLLKLKDERIEELQKQLERKQTRRKEVEALQNSLSVPFDTSLPPSPKEKDEVLILPVKIASTKVLDVSKIPRLEESKIPRLELVKSVSKPIIDMNKGEFVDEPNWRIDKIKIDDCKEIEIIEMKGKNFQDLEEFEDSLGDVGDEIISAESMNNQDVVNNCIENAPEVNNLN</sequence>
<dbReference type="GO" id="GO:0005930">
    <property type="term" value="C:axoneme"/>
    <property type="evidence" value="ECO:0007669"/>
    <property type="project" value="TreeGrafter"/>
</dbReference>
<dbReference type="InterPro" id="IPR052111">
    <property type="entry name" value="Spermatogenesis_Ciliary_MAP"/>
</dbReference>
<dbReference type="OrthoDB" id="193300at2759"/>
<feature type="coiled-coil region" evidence="1">
    <location>
        <begin position="134"/>
        <end position="192"/>
    </location>
</feature>
<dbReference type="GO" id="GO:0051493">
    <property type="term" value="P:regulation of cytoskeleton organization"/>
    <property type="evidence" value="ECO:0007669"/>
    <property type="project" value="TreeGrafter"/>
</dbReference>
<dbReference type="InterPro" id="IPR010441">
    <property type="entry name" value="CH_2"/>
</dbReference>
<organism evidence="3 4">
    <name type="scientific">Parnassius apollo</name>
    <name type="common">Apollo butterfly</name>
    <name type="synonym">Papilio apollo</name>
    <dbReference type="NCBI Taxonomy" id="110799"/>
    <lineage>
        <taxon>Eukaryota</taxon>
        <taxon>Metazoa</taxon>
        <taxon>Ecdysozoa</taxon>
        <taxon>Arthropoda</taxon>
        <taxon>Hexapoda</taxon>
        <taxon>Insecta</taxon>
        <taxon>Pterygota</taxon>
        <taxon>Neoptera</taxon>
        <taxon>Endopterygota</taxon>
        <taxon>Lepidoptera</taxon>
        <taxon>Glossata</taxon>
        <taxon>Ditrysia</taxon>
        <taxon>Papilionoidea</taxon>
        <taxon>Papilionidae</taxon>
        <taxon>Parnassiinae</taxon>
        <taxon>Parnassini</taxon>
        <taxon>Parnassius</taxon>
        <taxon>Parnassius</taxon>
    </lineage>
</organism>
<dbReference type="Proteomes" id="UP000691718">
    <property type="component" value="Unassembled WGS sequence"/>
</dbReference>
<keyword evidence="4" id="KW-1185">Reference proteome</keyword>
<evidence type="ECO:0000313" key="3">
    <source>
        <dbReference type="EMBL" id="CAG4967289.1"/>
    </source>
</evidence>
<comment type="caution">
    <text evidence="3">The sequence shown here is derived from an EMBL/GenBank/DDBJ whole genome shotgun (WGS) entry which is preliminary data.</text>
</comment>
<dbReference type="AlphaFoldDB" id="A0A8S3WNQ5"/>
<dbReference type="PANTHER" id="PTHR12509">
    <property type="entry name" value="SPERMATOGENESIS-ASSOCIATED 4-RELATED"/>
    <property type="match status" value="1"/>
</dbReference>
<name>A0A8S3WNQ5_PARAO</name>